<dbReference type="EMBL" id="JAUSUY010000025">
    <property type="protein sequence ID" value="MDT3428668.1"/>
    <property type="molecule type" value="Genomic_DNA"/>
</dbReference>
<sequence>MILRGLVDINISPDLDPSTIFINECGGGPAASLFKILDGTMVILQRRDIKKRVRVVKGDASECGFHTAALNTNAARLFKVREEQRFLLVFNERTKVMKMFRAPVTRDTAQFVLDRNGLHDNTITLGGPFIDDLGGNNKQTCDWNASDIILVTGVYP</sequence>
<dbReference type="RefSeq" id="WP_025701344.1">
    <property type="nucleotide sequence ID" value="NZ_JAUSUY010000025.1"/>
</dbReference>
<accession>A0ABU3HCW8</accession>
<name>A0ABU3HCW8_9BACL</name>
<keyword evidence="2" id="KW-1185">Reference proteome</keyword>
<protein>
    <submittedName>
        <fullName evidence="1">Uncharacterized protein</fullName>
    </submittedName>
</protein>
<dbReference type="Proteomes" id="UP001248709">
    <property type="component" value="Unassembled WGS sequence"/>
</dbReference>
<evidence type="ECO:0000313" key="2">
    <source>
        <dbReference type="Proteomes" id="UP001248709"/>
    </source>
</evidence>
<evidence type="ECO:0000313" key="1">
    <source>
        <dbReference type="EMBL" id="MDT3428668.1"/>
    </source>
</evidence>
<comment type="caution">
    <text evidence="1">The sequence shown here is derived from an EMBL/GenBank/DDBJ whole genome shotgun (WGS) entry which is preliminary data.</text>
</comment>
<gene>
    <name evidence="1" type="ORF">J2Z22_004261</name>
</gene>
<proteinExistence type="predicted"/>
<reference evidence="1 2" key="1">
    <citation type="submission" date="2023-07" db="EMBL/GenBank/DDBJ databases">
        <title>Genomic Encyclopedia of Type Strains, Phase IV (KMG-IV): sequencing the most valuable type-strain genomes for metagenomic binning, comparative biology and taxonomic classification.</title>
        <authorList>
            <person name="Goeker M."/>
        </authorList>
    </citation>
    <scope>NUCLEOTIDE SEQUENCE [LARGE SCALE GENOMIC DNA]</scope>
    <source>
        <strain evidence="1 2">T98</strain>
    </source>
</reference>
<organism evidence="1 2">
    <name type="scientific">Paenibacillus forsythiae</name>
    <dbReference type="NCBI Taxonomy" id="365616"/>
    <lineage>
        <taxon>Bacteria</taxon>
        <taxon>Bacillati</taxon>
        <taxon>Bacillota</taxon>
        <taxon>Bacilli</taxon>
        <taxon>Bacillales</taxon>
        <taxon>Paenibacillaceae</taxon>
        <taxon>Paenibacillus</taxon>
    </lineage>
</organism>